<evidence type="ECO:0000313" key="1">
    <source>
        <dbReference type="EMBL" id="MDP2566451.1"/>
    </source>
</evidence>
<accession>A0ABT9FIY8</accession>
<name>A0ABT9FIY8_9GAMM</name>
<protein>
    <submittedName>
        <fullName evidence="1">Uncharacterized protein</fullName>
    </submittedName>
</protein>
<proteinExistence type="predicted"/>
<sequence>MKNPFEQYTNSTMNQTIHMEFFGQVGEVSKITIGSRFEKLITIRPTEFGTNVCAINRSFDFFNNIAPLLDYAELRKAWKNYTKACRQRSYETHYAFWNYMDGKKIKRLDRKGSVSQWVPA</sequence>
<dbReference type="RefSeq" id="WP_305473080.1">
    <property type="nucleotide sequence ID" value="NZ_JAUYVT010000020.1"/>
</dbReference>
<dbReference type="Proteomes" id="UP001177212">
    <property type="component" value="Unassembled WGS sequence"/>
</dbReference>
<comment type="caution">
    <text evidence="1">The sequence shown here is derived from an EMBL/GenBank/DDBJ whole genome shotgun (WGS) entry which is preliminary data.</text>
</comment>
<gene>
    <name evidence="1" type="ORF">Q8W34_17525</name>
</gene>
<organism evidence="1 2">
    <name type="scientific">Pseudoalteromonas marina</name>
    <dbReference type="NCBI Taxonomy" id="267375"/>
    <lineage>
        <taxon>Bacteria</taxon>
        <taxon>Pseudomonadati</taxon>
        <taxon>Pseudomonadota</taxon>
        <taxon>Gammaproteobacteria</taxon>
        <taxon>Alteromonadales</taxon>
        <taxon>Pseudoalteromonadaceae</taxon>
        <taxon>Pseudoalteromonas</taxon>
    </lineage>
</organism>
<evidence type="ECO:0000313" key="2">
    <source>
        <dbReference type="Proteomes" id="UP001177212"/>
    </source>
</evidence>
<dbReference type="EMBL" id="JAUYVT010000020">
    <property type="protein sequence ID" value="MDP2566451.1"/>
    <property type="molecule type" value="Genomic_DNA"/>
</dbReference>
<keyword evidence="2" id="KW-1185">Reference proteome</keyword>
<reference evidence="1" key="1">
    <citation type="submission" date="2023-07" db="EMBL/GenBank/DDBJ databases">
        <title>Genome content predicts the carbon catabolic preferences of heterotrophic bacteria.</title>
        <authorList>
            <person name="Gralka M."/>
        </authorList>
    </citation>
    <scope>NUCLEOTIDE SEQUENCE</scope>
    <source>
        <strain evidence="1">4G09</strain>
    </source>
</reference>